<name>A0ABV6CX51_9SPHN</name>
<feature type="compositionally biased region" description="Basic and acidic residues" evidence="1">
    <location>
        <begin position="26"/>
        <end position="43"/>
    </location>
</feature>
<dbReference type="RefSeq" id="WP_379556319.1">
    <property type="nucleotide sequence ID" value="NZ_JBHUKO010000002.1"/>
</dbReference>
<sequence length="281" mass="29047">MTGMPTSAMMTSPAAHVAFPGIRPTSIERQRGRLLRAPDHDAGTAEAPAPSPSPAPAATEPPAADQAPPAPAGEAEAAEAETSLLGDAVANKDGAAPTPQSPADPQAPADRAAETPPAPEHVVPEAYELSVEGLELDATAVEEATPVFKELGLSNEQANKLMPEAAKFRDRVANSTLQGIVDAGARQKADWAEATRSDPELGGARLEETLHLSAKALDALGFTEGHEFRQALTDTGFGNHPGMARVLRSLGEMISEDGFPRSGAGASTLSAKDILYPKKGD</sequence>
<organism evidence="2 3">
    <name type="scientific">Novosphingobium soli</name>
    <dbReference type="NCBI Taxonomy" id="574956"/>
    <lineage>
        <taxon>Bacteria</taxon>
        <taxon>Pseudomonadati</taxon>
        <taxon>Pseudomonadota</taxon>
        <taxon>Alphaproteobacteria</taxon>
        <taxon>Sphingomonadales</taxon>
        <taxon>Sphingomonadaceae</taxon>
        <taxon>Novosphingobium</taxon>
    </lineage>
</organism>
<evidence type="ECO:0008006" key="4">
    <source>
        <dbReference type="Google" id="ProtNLM"/>
    </source>
</evidence>
<reference evidence="2 3" key="1">
    <citation type="submission" date="2024-09" db="EMBL/GenBank/DDBJ databases">
        <authorList>
            <person name="Sun Q."/>
            <person name="Mori K."/>
        </authorList>
    </citation>
    <scope>NUCLEOTIDE SEQUENCE [LARGE SCALE GENOMIC DNA]</scope>
    <source>
        <strain evidence="2 3">CCM 7706</strain>
    </source>
</reference>
<proteinExistence type="predicted"/>
<evidence type="ECO:0000256" key="1">
    <source>
        <dbReference type="SAM" id="MobiDB-lite"/>
    </source>
</evidence>
<feature type="compositionally biased region" description="Low complexity" evidence="1">
    <location>
        <begin position="95"/>
        <end position="110"/>
    </location>
</feature>
<accession>A0ABV6CX51</accession>
<evidence type="ECO:0000313" key="3">
    <source>
        <dbReference type="Proteomes" id="UP001589798"/>
    </source>
</evidence>
<keyword evidence="3" id="KW-1185">Reference proteome</keyword>
<dbReference type="Proteomes" id="UP001589798">
    <property type="component" value="Unassembled WGS sequence"/>
</dbReference>
<feature type="compositionally biased region" description="Polar residues" evidence="1">
    <location>
        <begin position="1"/>
        <end position="10"/>
    </location>
</feature>
<comment type="caution">
    <text evidence="2">The sequence shown here is derived from an EMBL/GenBank/DDBJ whole genome shotgun (WGS) entry which is preliminary data.</text>
</comment>
<protein>
    <recommendedName>
        <fullName evidence="4">Peptidase</fullName>
    </recommendedName>
</protein>
<feature type="compositionally biased region" description="Low complexity" evidence="1">
    <location>
        <begin position="56"/>
        <end position="75"/>
    </location>
</feature>
<feature type="region of interest" description="Disordered" evidence="1">
    <location>
        <begin position="1"/>
        <end position="119"/>
    </location>
</feature>
<gene>
    <name evidence="2" type="ORF">ACFFJC_10615</name>
</gene>
<dbReference type="EMBL" id="JBHLWK010000013">
    <property type="protein sequence ID" value="MFC0204725.1"/>
    <property type="molecule type" value="Genomic_DNA"/>
</dbReference>
<evidence type="ECO:0000313" key="2">
    <source>
        <dbReference type="EMBL" id="MFC0204725.1"/>
    </source>
</evidence>